<protein>
    <submittedName>
        <fullName evidence="1">Uncharacterized protein</fullName>
    </submittedName>
</protein>
<dbReference type="OrthoDB" id="5920624at2759"/>
<gene>
    <name evidence="1" type="ORF">T01_10574</name>
</gene>
<evidence type="ECO:0000313" key="1">
    <source>
        <dbReference type="EMBL" id="KRY40149.1"/>
    </source>
</evidence>
<keyword evidence="2" id="KW-1185">Reference proteome</keyword>
<dbReference type="Proteomes" id="UP000054776">
    <property type="component" value="Unassembled WGS sequence"/>
</dbReference>
<proteinExistence type="predicted"/>
<dbReference type="InParanoid" id="A0A0V1BSE4"/>
<dbReference type="EMBL" id="JYDH01000014">
    <property type="protein sequence ID" value="KRY40149.1"/>
    <property type="molecule type" value="Genomic_DNA"/>
</dbReference>
<accession>A0A0V1BSE4</accession>
<evidence type="ECO:0000313" key="2">
    <source>
        <dbReference type="Proteomes" id="UP000054776"/>
    </source>
</evidence>
<sequence>MKIASMYTTKSGKYHFLVEECNKINAKNCYFHFEYIVTPCVLSCICRTIPKIRSLTMESVESEKTQLEEKPGTFTHVKSL</sequence>
<dbReference type="AlphaFoldDB" id="A0A0V1BSE4"/>
<reference evidence="1 2" key="1">
    <citation type="submission" date="2015-01" db="EMBL/GenBank/DDBJ databases">
        <title>Evolution of Trichinella species and genotypes.</title>
        <authorList>
            <person name="Korhonen P.K."/>
            <person name="Edoardo P."/>
            <person name="Giuseppe L.R."/>
            <person name="Gasser R.B."/>
        </authorList>
    </citation>
    <scope>NUCLEOTIDE SEQUENCE [LARGE SCALE GENOMIC DNA]</scope>
    <source>
        <strain evidence="1">ISS3</strain>
    </source>
</reference>
<name>A0A0V1BSE4_TRISP</name>
<organism evidence="1 2">
    <name type="scientific">Trichinella spiralis</name>
    <name type="common">Trichina worm</name>
    <dbReference type="NCBI Taxonomy" id="6334"/>
    <lineage>
        <taxon>Eukaryota</taxon>
        <taxon>Metazoa</taxon>
        <taxon>Ecdysozoa</taxon>
        <taxon>Nematoda</taxon>
        <taxon>Enoplea</taxon>
        <taxon>Dorylaimia</taxon>
        <taxon>Trichinellida</taxon>
        <taxon>Trichinellidae</taxon>
        <taxon>Trichinella</taxon>
    </lineage>
</organism>
<comment type="caution">
    <text evidence="1">The sequence shown here is derived from an EMBL/GenBank/DDBJ whole genome shotgun (WGS) entry which is preliminary data.</text>
</comment>